<dbReference type="PROSITE" id="PS51379">
    <property type="entry name" value="4FE4S_FER_2"/>
    <property type="match status" value="2"/>
</dbReference>
<evidence type="ECO:0000256" key="4">
    <source>
        <dbReference type="ARBA" id="ARBA00023014"/>
    </source>
</evidence>
<dbReference type="Gene3D" id="3.30.450.20">
    <property type="entry name" value="PAS domain"/>
    <property type="match status" value="1"/>
</dbReference>
<dbReference type="Pfam" id="PF04060">
    <property type="entry name" value="FeS"/>
    <property type="match status" value="1"/>
</dbReference>
<evidence type="ECO:0000259" key="6">
    <source>
        <dbReference type="PROSITE" id="PS51656"/>
    </source>
</evidence>
<evidence type="ECO:0000259" key="5">
    <source>
        <dbReference type="PROSITE" id="PS51379"/>
    </source>
</evidence>
<reference evidence="7 8" key="1">
    <citation type="journal article" date="2017" name="Genome Announc.">
        <title>Draft Genome Sequence of Romboutsia weinsteinii sp. nov. Strain CCRI-19649(T) Isolated from Surface Water.</title>
        <authorList>
            <person name="Maheux A.F."/>
            <person name="Boudreau D.K."/>
            <person name="Berube E."/>
            <person name="Boissinot M."/>
            <person name="Cantin P."/>
            <person name="Raymond F."/>
            <person name="Corbeil J."/>
            <person name="Omar R.F."/>
            <person name="Bergeron M.G."/>
        </authorList>
    </citation>
    <scope>NUCLEOTIDE SEQUENCE [LARGE SCALE GENOMIC DNA]</scope>
    <source>
        <strain evidence="7 8">CCRI-19649</strain>
    </source>
</reference>
<name>A0A371IY41_9FIRM</name>
<dbReference type="PROSITE" id="PS51656">
    <property type="entry name" value="4FE4S"/>
    <property type="match status" value="1"/>
</dbReference>
<dbReference type="GO" id="GO:0051539">
    <property type="term" value="F:4 iron, 4 sulfur cluster binding"/>
    <property type="evidence" value="ECO:0007669"/>
    <property type="project" value="UniProtKB-KW"/>
</dbReference>
<gene>
    <name evidence="7" type="ORF">CHL78_018485</name>
</gene>
<dbReference type="SUPFAM" id="SSF55785">
    <property type="entry name" value="PYP-like sensor domain (PAS domain)"/>
    <property type="match status" value="1"/>
</dbReference>
<protein>
    <submittedName>
        <fullName evidence="7">4Fe-4S dicluster domain-containing protein</fullName>
    </submittedName>
</protein>
<dbReference type="GO" id="GO:0046872">
    <property type="term" value="F:metal ion binding"/>
    <property type="evidence" value="ECO:0007669"/>
    <property type="project" value="UniProtKB-KW"/>
</dbReference>
<dbReference type="InterPro" id="IPR009016">
    <property type="entry name" value="Fe_hydrogenase"/>
</dbReference>
<dbReference type="InterPro" id="IPR050340">
    <property type="entry name" value="Cytosolic_Fe-S_CAF"/>
</dbReference>
<dbReference type="InterPro" id="IPR035965">
    <property type="entry name" value="PAS-like_dom_sf"/>
</dbReference>
<dbReference type="OrthoDB" id="9798098at2"/>
<evidence type="ECO:0000313" key="7">
    <source>
        <dbReference type="EMBL" id="RDY25390.1"/>
    </source>
</evidence>
<dbReference type="Pfam" id="PF12838">
    <property type="entry name" value="Fer4_7"/>
    <property type="match status" value="1"/>
</dbReference>
<dbReference type="Gene3D" id="3.30.70.20">
    <property type="match status" value="1"/>
</dbReference>
<evidence type="ECO:0000256" key="1">
    <source>
        <dbReference type="ARBA" id="ARBA00022485"/>
    </source>
</evidence>
<dbReference type="InterPro" id="IPR007202">
    <property type="entry name" value="4Fe-4S_dom"/>
</dbReference>
<dbReference type="SUPFAM" id="SSF54862">
    <property type="entry name" value="4Fe-4S ferredoxins"/>
    <property type="match status" value="1"/>
</dbReference>
<feature type="domain" description="4Fe-4S ferredoxin-type" evidence="5">
    <location>
        <begin position="2"/>
        <end position="31"/>
    </location>
</feature>
<dbReference type="PANTHER" id="PTHR11615">
    <property type="entry name" value="NITRATE, FORMATE, IRON DEHYDROGENASE"/>
    <property type="match status" value="1"/>
</dbReference>
<comment type="caution">
    <text evidence="7">The sequence shown here is derived from an EMBL/GenBank/DDBJ whole genome shotgun (WGS) entry which is preliminary data.</text>
</comment>
<dbReference type="AlphaFoldDB" id="A0A371IY41"/>
<dbReference type="Proteomes" id="UP000215694">
    <property type="component" value="Unassembled WGS sequence"/>
</dbReference>
<accession>A0A371IY41</accession>
<feature type="domain" description="4Fe-4S" evidence="6">
    <location>
        <begin position="351"/>
        <end position="412"/>
    </location>
</feature>
<dbReference type="Gene3D" id="1.10.15.40">
    <property type="entry name" value="Electron transport complex subunit B, putative Fe-S cluster"/>
    <property type="match status" value="1"/>
</dbReference>
<dbReference type="Gene3D" id="3.40.950.10">
    <property type="entry name" value="Fe-only Hydrogenase (Larger Subunit), Chain L, domain 3"/>
    <property type="match status" value="1"/>
</dbReference>
<dbReference type="SMART" id="SM00091">
    <property type="entry name" value="PAS"/>
    <property type="match status" value="1"/>
</dbReference>
<keyword evidence="2" id="KW-0479">Metal-binding</keyword>
<feature type="domain" description="4Fe-4S ferredoxin-type" evidence="5">
    <location>
        <begin position="32"/>
        <end position="60"/>
    </location>
</feature>
<dbReference type="EMBL" id="NOJY02000077">
    <property type="protein sequence ID" value="RDY25390.1"/>
    <property type="molecule type" value="Genomic_DNA"/>
</dbReference>
<keyword evidence="8" id="KW-1185">Reference proteome</keyword>
<organism evidence="7 8">
    <name type="scientific">Romboutsia weinsteinii</name>
    <dbReference type="NCBI Taxonomy" id="2020949"/>
    <lineage>
        <taxon>Bacteria</taxon>
        <taxon>Bacillati</taxon>
        <taxon>Bacillota</taxon>
        <taxon>Clostridia</taxon>
        <taxon>Peptostreptococcales</taxon>
        <taxon>Peptostreptococcaceae</taxon>
        <taxon>Romboutsia</taxon>
    </lineage>
</organism>
<dbReference type="SUPFAM" id="SSF53920">
    <property type="entry name" value="Fe-only hydrogenase"/>
    <property type="match status" value="1"/>
</dbReference>
<dbReference type="InterPro" id="IPR004108">
    <property type="entry name" value="Fe_hydrogenase_lsu_C"/>
</dbReference>
<proteinExistence type="predicted"/>
<dbReference type="InterPro" id="IPR017900">
    <property type="entry name" value="4Fe4S_Fe_S_CS"/>
</dbReference>
<sequence>MWFVSFSKANCKNCYACVRVCPVNAIEVKNEQAQIIKERCIVCGKCFKSCPQNAKVIRTEKNLIKKYLETEKNVVVSVAPSFAATFASNSNKIPTALRNLGFNFVEQTIVGVEPIIEQYKIYADKDDNNSYITSFCPSVNSLIQKHYPNLIKNLIPVVSPSVCHGRLIKKKYGHDTKVVFIGPCIAKKTDSHDEDSIDAVLTFEELEKWLKVENINLSELEESKFDDNDEDKALSPIVGELTKQIKEKKIKRKVINVDGIEGCIEILEAIDDGKFKNTLIEMSSCRHSCIGGSGMPDDDISCYERIENLKDYSVGLSISDKKDKEPYLKDIEINKNFESLNIPLQVPTEEEIKGILNSMGKYAKKDELNCGSCGYKSCRDKVVAVYNGMAEKNMCVPFMRQKSENIKNVLFDTTPNLVIIIDKELDIIQINPAAEKFFNIEKGKVEGLPVIMFLEEEIFNKVKNNKRNIYKEKVELLQNNATVIQSVIWLENNQVMIWIADDITKNEQIDKKHKKMKMDAITMTQEVINKQMTVAQEIASLLGETTAETKVTLTRLKNLIQEEEVSKS</sequence>
<keyword evidence="3" id="KW-0408">Iron</keyword>
<dbReference type="Pfam" id="PF02906">
    <property type="entry name" value="Fe_hyd_lg_C"/>
    <property type="match status" value="1"/>
</dbReference>
<dbReference type="PROSITE" id="PS00198">
    <property type="entry name" value="4FE4S_FER_1"/>
    <property type="match status" value="2"/>
</dbReference>
<dbReference type="CDD" id="cd00130">
    <property type="entry name" value="PAS"/>
    <property type="match status" value="1"/>
</dbReference>
<dbReference type="InterPro" id="IPR017896">
    <property type="entry name" value="4Fe4S_Fe-S-bd"/>
</dbReference>
<keyword evidence="4" id="KW-0411">Iron-sulfur</keyword>
<dbReference type="InterPro" id="IPR000014">
    <property type="entry name" value="PAS"/>
</dbReference>
<keyword evidence="1" id="KW-0004">4Fe-4S</keyword>
<evidence type="ECO:0000256" key="3">
    <source>
        <dbReference type="ARBA" id="ARBA00023004"/>
    </source>
</evidence>
<dbReference type="RefSeq" id="WP_094369075.1">
    <property type="nucleotide sequence ID" value="NZ_NOJY02000077.1"/>
</dbReference>
<evidence type="ECO:0000256" key="2">
    <source>
        <dbReference type="ARBA" id="ARBA00022723"/>
    </source>
</evidence>
<evidence type="ECO:0000313" key="8">
    <source>
        <dbReference type="Proteomes" id="UP000215694"/>
    </source>
</evidence>
<dbReference type="Pfam" id="PF13188">
    <property type="entry name" value="PAS_8"/>
    <property type="match status" value="1"/>
</dbReference>